<feature type="region of interest" description="Disordered" evidence="1">
    <location>
        <begin position="1"/>
        <end position="20"/>
    </location>
</feature>
<accession>A0A106QCT6</accession>
<proteinExistence type="predicted"/>
<protein>
    <submittedName>
        <fullName evidence="2">Uncharacterized protein</fullName>
    </submittedName>
</protein>
<dbReference type="EMBL" id="LPHD01000049">
    <property type="protein sequence ID" value="KWA84116.1"/>
    <property type="molecule type" value="Genomic_DNA"/>
</dbReference>
<evidence type="ECO:0000256" key="1">
    <source>
        <dbReference type="SAM" id="MobiDB-lite"/>
    </source>
</evidence>
<reference evidence="2 3" key="1">
    <citation type="submission" date="2015-11" db="EMBL/GenBank/DDBJ databases">
        <title>Expanding the genomic diversity of Burkholderia species for the development of highly accurate diagnostics.</title>
        <authorList>
            <person name="Sahl J."/>
            <person name="Keim P."/>
            <person name="Wagner D."/>
        </authorList>
    </citation>
    <scope>NUCLEOTIDE SEQUENCE [LARGE SCALE GENOMIC DNA]</scope>
    <source>
        <strain evidence="2 3">MSMB2087WGS</strain>
    </source>
</reference>
<gene>
    <name evidence="2" type="ORF">WL29_22385</name>
</gene>
<dbReference type="AlphaFoldDB" id="A0A106QCT6"/>
<sequence>MTINQPTPLNDILRDPGHPAHADAKALTEKVESGDISLCACLGPVYDEPYCPCEMRRRGLPRSAHHKRAVEAATVQLQSFLQTGTLQRRGIYIASRASLPARAAQWRLLRDIQGWHIVSSWIDEAGEGESAAFSDLWLRIVDEIRGAERLILYVEPDDFPLKGALVEVGIALAAGVKVFVVAPGVVIESRSRRPLGSWIDHPLVKLVPNMAVALQGAARREPESTDEGA</sequence>
<dbReference type="Proteomes" id="UP000060630">
    <property type="component" value="Unassembled WGS sequence"/>
</dbReference>
<evidence type="ECO:0000313" key="2">
    <source>
        <dbReference type="EMBL" id="KWA84116.1"/>
    </source>
</evidence>
<organism evidence="2 3">
    <name type="scientific">Burkholderia ubonensis</name>
    <dbReference type="NCBI Taxonomy" id="101571"/>
    <lineage>
        <taxon>Bacteria</taxon>
        <taxon>Pseudomonadati</taxon>
        <taxon>Pseudomonadota</taxon>
        <taxon>Betaproteobacteria</taxon>
        <taxon>Burkholderiales</taxon>
        <taxon>Burkholderiaceae</taxon>
        <taxon>Burkholderia</taxon>
        <taxon>Burkholderia cepacia complex</taxon>
    </lineage>
</organism>
<name>A0A106QCT6_9BURK</name>
<comment type="caution">
    <text evidence="2">The sequence shown here is derived from an EMBL/GenBank/DDBJ whole genome shotgun (WGS) entry which is preliminary data.</text>
</comment>
<evidence type="ECO:0000313" key="3">
    <source>
        <dbReference type="Proteomes" id="UP000060630"/>
    </source>
</evidence>
<dbReference type="RefSeq" id="WP_060192513.1">
    <property type="nucleotide sequence ID" value="NZ_LPHD01000049.1"/>
</dbReference>